<dbReference type="Pfam" id="PF22422">
    <property type="entry name" value="MGH1-like_GH"/>
    <property type="match status" value="1"/>
</dbReference>
<comment type="similarity">
    <text evidence="1">Belongs to the glycosyl hydrolase 63 family.</text>
</comment>
<dbReference type="InterPro" id="IPR008928">
    <property type="entry name" value="6-hairpin_glycosidase_sf"/>
</dbReference>
<keyword evidence="3" id="KW-0326">Glycosidase</keyword>
<dbReference type="InterPro" id="IPR012341">
    <property type="entry name" value="6hp_glycosidase-like_sf"/>
</dbReference>
<dbReference type="InterPro" id="IPR004888">
    <property type="entry name" value="Glycoside_hydrolase_63"/>
</dbReference>
<dbReference type="EMBL" id="UINC01019954">
    <property type="protein sequence ID" value="SVA84266.1"/>
    <property type="molecule type" value="Genomic_DNA"/>
</dbReference>
<dbReference type="GO" id="GO:0005789">
    <property type="term" value="C:endoplasmic reticulum membrane"/>
    <property type="evidence" value="ECO:0007669"/>
    <property type="project" value="TreeGrafter"/>
</dbReference>
<dbReference type="SUPFAM" id="SSF48208">
    <property type="entry name" value="Six-hairpin glycosidases"/>
    <property type="match status" value="1"/>
</dbReference>
<accession>A0A381Z4Q8</accession>
<dbReference type="GO" id="GO:0004573">
    <property type="term" value="F:Glc3Man9GlcNAc2 oligosaccharide glucosidase activity"/>
    <property type="evidence" value="ECO:0007669"/>
    <property type="project" value="InterPro"/>
</dbReference>
<keyword evidence="2" id="KW-0378">Hydrolase</keyword>
<feature type="domain" description="Mannosylglycerate hydrolase MGH1-like glycoside hydrolase" evidence="4">
    <location>
        <begin position="42"/>
        <end position="383"/>
    </location>
</feature>
<evidence type="ECO:0000313" key="5">
    <source>
        <dbReference type="EMBL" id="SVA84266.1"/>
    </source>
</evidence>
<dbReference type="GO" id="GO:0009311">
    <property type="term" value="P:oligosaccharide metabolic process"/>
    <property type="evidence" value="ECO:0007669"/>
    <property type="project" value="InterPro"/>
</dbReference>
<dbReference type="AlphaFoldDB" id="A0A381Z4Q8"/>
<name>A0A381Z4Q8_9ZZZZ</name>
<evidence type="ECO:0000256" key="1">
    <source>
        <dbReference type="ARBA" id="ARBA00010833"/>
    </source>
</evidence>
<dbReference type="InterPro" id="IPR054491">
    <property type="entry name" value="MGH1-like_GH"/>
</dbReference>
<sequence>MEQRDMALPGLEDVGALRDAVQRVLDDHWVPEGYAAPHAGTYPWQWLWDSCFHVLVWQALGRTDRAQVEMASLFGPQAQSGFVPHMNYVRRPGTHADLWGRDDASSITQPPMYGHAVAELVRAGTPPPEEVVASAAAGLTFLLEQRERHDSGLVLLCHPWESGADDSPRWDDCCPGGFDVERWRAEKNRLVTTIGFADDGSPVRNPAFPVASAGFNALLAFNTRELASVTGDGRLAAAADEVAFALDARWDDDLGTWVDAGPTADGSGRCRTVDALLPLLVTADSTRAARVVADLCDLAAHGGPVGPTGVHRAEPAFDPTAYWRGPVWPQLAYLLVLGTTRFDPGAAAQLAAATVAGAWASGLAEYWHPDTGAGLGATPQSWTGLALLLAERA</sequence>
<reference evidence="5" key="1">
    <citation type="submission" date="2018-05" db="EMBL/GenBank/DDBJ databases">
        <authorList>
            <person name="Lanie J.A."/>
            <person name="Ng W.-L."/>
            <person name="Kazmierczak K.M."/>
            <person name="Andrzejewski T.M."/>
            <person name="Davidsen T.M."/>
            <person name="Wayne K.J."/>
            <person name="Tettelin H."/>
            <person name="Glass J.I."/>
            <person name="Rusch D."/>
            <person name="Podicherti R."/>
            <person name="Tsui H.-C.T."/>
            <person name="Winkler M.E."/>
        </authorList>
    </citation>
    <scope>NUCLEOTIDE SEQUENCE</scope>
</reference>
<dbReference type="GO" id="GO:0006487">
    <property type="term" value="P:protein N-linked glycosylation"/>
    <property type="evidence" value="ECO:0007669"/>
    <property type="project" value="TreeGrafter"/>
</dbReference>
<protein>
    <recommendedName>
        <fullName evidence="4">Mannosylglycerate hydrolase MGH1-like glycoside hydrolase domain-containing protein</fullName>
    </recommendedName>
</protein>
<proteinExistence type="inferred from homology"/>
<dbReference type="PANTHER" id="PTHR10412:SF11">
    <property type="entry name" value="MANNOSYL-OLIGOSACCHARIDE GLUCOSIDASE"/>
    <property type="match status" value="1"/>
</dbReference>
<evidence type="ECO:0000259" key="4">
    <source>
        <dbReference type="Pfam" id="PF22422"/>
    </source>
</evidence>
<dbReference type="PANTHER" id="PTHR10412">
    <property type="entry name" value="MANNOSYL-OLIGOSACCHARIDE GLUCOSIDASE"/>
    <property type="match status" value="1"/>
</dbReference>
<dbReference type="Gene3D" id="1.50.10.10">
    <property type="match status" value="1"/>
</dbReference>
<evidence type="ECO:0000256" key="2">
    <source>
        <dbReference type="ARBA" id="ARBA00022801"/>
    </source>
</evidence>
<evidence type="ECO:0000256" key="3">
    <source>
        <dbReference type="ARBA" id="ARBA00023295"/>
    </source>
</evidence>
<organism evidence="5">
    <name type="scientific">marine metagenome</name>
    <dbReference type="NCBI Taxonomy" id="408172"/>
    <lineage>
        <taxon>unclassified sequences</taxon>
        <taxon>metagenomes</taxon>
        <taxon>ecological metagenomes</taxon>
    </lineage>
</organism>
<gene>
    <name evidence="5" type="ORF">METZ01_LOCUS137120</name>
</gene>